<feature type="region of interest" description="Disordered" evidence="1">
    <location>
        <begin position="1"/>
        <end position="20"/>
    </location>
</feature>
<keyword evidence="3" id="KW-1185">Reference proteome</keyword>
<evidence type="ECO:0000313" key="3">
    <source>
        <dbReference type="Proteomes" id="UP000276133"/>
    </source>
</evidence>
<sequence>MNLLYKNSQNVGRTHRTSDGLTERLNKYEFPSNVKVIPLGQKRKPGRPKTTVECLEFQPGEQ</sequence>
<gene>
    <name evidence="2" type="ORF">BpHYR1_028661</name>
</gene>
<accession>A0A3M7RX28</accession>
<reference evidence="2 3" key="1">
    <citation type="journal article" date="2018" name="Sci. Rep.">
        <title>Genomic signatures of local adaptation to the degree of environmental predictability in rotifers.</title>
        <authorList>
            <person name="Franch-Gras L."/>
            <person name="Hahn C."/>
            <person name="Garcia-Roger E.M."/>
            <person name="Carmona M.J."/>
            <person name="Serra M."/>
            <person name="Gomez A."/>
        </authorList>
    </citation>
    <scope>NUCLEOTIDE SEQUENCE [LARGE SCALE GENOMIC DNA]</scope>
    <source>
        <strain evidence="2">HYR1</strain>
    </source>
</reference>
<protein>
    <submittedName>
        <fullName evidence="2">Uncharacterized protein</fullName>
    </submittedName>
</protein>
<dbReference type="AlphaFoldDB" id="A0A3M7RX28"/>
<proteinExistence type="predicted"/>
<feature type="compositionally biased region" description="Polar residues" evidence="1">
    <location>
        <begin position="1"/>
        <end position="12"/>
    </location>
</feature>
<dbReference type="Proteomes" id="UP000276133">
    <property type="component" value="Unassembled WGS sequence"/>
</dbReference>
<dbReference type="EMBL" id="REGN01002473">
    <property type="protein sequence ID" value="RNA27928.1"/>
    <property type="molecule type" value="Genomic_DNA"/>
</dbReference>
<evidence type="ECO:0000313" key="2">
    <source>
        <dbReference type="EMBL" id="RNA27928.1"/>
    </source>
</evidence>
<name>A0A3M7RX28_BRAPC</name>
<comment type="caution">
    <text evidence="2">The sequence shown here is derived from an EMBL/GenBank/DDBJ whole genome shotgun (WGS) entry which is preliminary data.</text>
</comment>
<evidence type="ECO:0000256" key="1">
    <source>
        <dbReference type="SAM" id="MobiDB-lite"/>
    </source>
</evidence>
<organism evidence="2 3">
    <name type="scientific">Brachionus plicatilis</name>
    <name type="common">Marine rotifer</name>
    <name type="synonym">Brachionus muelleri</name>
    <dbReference type="NCBI Taxonomy" id="10195"/>
    <lineage>
        <taxon>Eukaryota</taxon>
        <taxon>Metazoa</taxon>
        <taxon>Spiralia</taxon>
        <taxon>Gnathifera</taxon>
        <taxon>Rotifera</taxon>
        <taxon>Eurotatoria</taxon>
        <taxon>Monogononta</taxon>
        <taxon>Pseudotrocha</taxon>
        <taxon>Ploima</taxon>
        <taxon>Brachionidae</taxon>
        <taxon>Brachionus</taxon>
    </lineage>
</organism>
<feature type="non-terminal residue" evidence="2">
    <location>
        <position position="62"/>
    </location>
</feature>